<dbReference type="PANTHER" id="PTHR38436:SF1">
    <property type="entry name" value="ESTER CYCLASE"/>
    <property type="match status" value="1"/>
</dbReference>
<dbReference type="InterPro" id="IPR032710">
    <property type="entry name" value="NTF2-like_dom_sf"/>
</dbReference>
<dbReference type="EMBL" id="MRYD01000096">
    <property type="protein sequence ID" value="OSZ58964.1"/>
    <property type="molecule type" value="Genomic_DNA"/>
</dbReference>
<comment type="caution">
    <text evidence="1">The sequence shown here is derived from an EMBL/GenBank/DDBJ whole genome shotgun (WGS) entry which is preliminary data.</text>
</comment>
<dbReference type="Pfam" id="PF07366">
    <property type="entry name" value="SnoaL"/>
    <property type="match status" value="1"/>
</dbReference>
<dbReference type="RefSeq" id="WP_086170524.1">
    <property type="nucleotide sequence ID" value="NZ_MRYD01000096.1"/>
</dbReference>
<dbReference type="Gene3D" id="3.10.450.50">
    <property type="match status" value="1"/>
</dbReference>
<organism evidence="1 2">
    <name type="scientific">Streptomyces pharetrae CZA14</name>
    <dbReference type="NCBI Taxonomy" id="1144883"/>
    <lineage>
        <taxon>Bacteria</taxon>
        <taxon>Bacillati</taxon>
        <taxon>Actinomycetota</taxon>
        <taxon>Actinomycetes</taxon>
        <taxon>Kitasatosporales</taxon>
        <taxon>Streptomycetaceae</taxon>
        <taxon>Streptomyces</taxon>
    </lineage>
</organism>
<gene>
    <name evidence="1" type="ORF">OQI_18895</name>
</gene>
<dbReference type="InterPro" id="IPR009959">
    <property type="entry name" value="Cyclase_SnoaL-like"/>
</dbReference>
<protein>
    <submittedName>
        <fullName evidence="1">DUF4440 domain-containing protein</fullName>
    </submittedName>
</protein>
<dbReference type="Proteomes" id="UP000194266">
    <property type="component" value="Unassembled WGS sequence"/>
</dbReference>
<dbReference type="SUPFAM" id="SSF54427">
    <property type="entry name" value="NTF2-like"/>
    <property type="match status" value="1"/>
</dbReference>
<evidence type="ECO:0000313" key="1">
    <source>
        <dbReference type="EMBL" id="OSZ58964.1"/>
    </source>
</evidence>
<evidence type="ECO:0000313" key="2">
    <source>
        <dbReference type="Proteomes" id="UP000194266"/>
    </source>
</evidence>
<accession>A0ABX3YHM3</accession>
<dbReference type="PANTHER" id="PTHR38436">
    <property type="entry name" value="POLYKETIDE CYCLASE SNOAL-LIKE DOMAIN"/>
    <property type="match status" value="1"/>
</dbReference>
<keyword evidence="2" id="KW-1185">Reference proteome</keyword>
<sequence length="151" mass="16896">MTTTANERPAGQSVQERNKEIALACAAAWNRWELDGILKHWAPNITHYSEDRPVDTQQMIGAMRAGLAAFPDLRLDVKSIVAEGDRVILRITVTATHLGAFLGKAPTGKKVSWFMLEELLFDDAGQIIEHHDVFNYLPMLKELQFVPADVL</sequence>
<proteinExistence type="predicted"/>
<name>A0ABX3YHM3_9ACTN</name>
<reference evidence="1 2" key="1">
    <citation type="submission" date="2016-12" db="EMBL/GenBank/DDBJ databases">
        <title>Genome Mining:The Detection of Biosynthetic Gene Clusters to Aid in the Expression of Curamycin A produced by Streptomyces sp. strain CZA14.</title>
        <authorList>
            <person name="Durrell K.A."/>
            <person name="Kirby B.M."/>
            <person name="Khan W."/>
            <person name="Mthethwa T."/>
            <person name="Le Roes-Hill M."/>
        </authorList>
    </citation>
    <scope>NUCLEOTIDE SEQUENCE [LARGE SCALE GENOMIC DNA]</scope>
    <source>
        <strain evidence="1 2">CZA14</strain>
    </source>
</reference>